<gene>
    <name evidence="3" type="ORF">C7460_10765</name>
</gene>
<dbReference type="PANTHER" id="PTHR32481:SF0">
    <property type="entry name" value="AMINOPEPTIDASE YPDE-RELATED"/>
    <property type="match status" value="1"/>
</dbReference>
<evidence type="ECO:0000256" key="1">
    <source>
        <dbReference type="ARBA" id="ARBA00022723"/>
    </source>
</evidence>
<keyword evidence="2" id="KW-0378">Hydrolase</keyword>
<dbReference type="InterPro" id="IPR008007">
    <property type="entry name" value="Peptidase_M42"/>
</dbReference>
<dbReference type="GO" id="GO:0046872">
    <property type="term" value="F:metal ion binding"/>
    <property type="evidence" value="ECO:0007669"/>
    <property type="project" value="UniProtKB-KW"/>
</dbReference>
<keyword evidence="3" id="KW-0645">Protease</keyword>
<keyword evidence="1" id="KW-0479">Metal-binding</keyword>
<organism evidence="3 4">
    <name type="scientific">Marinoscillum furvescens DSM 4134</name>
    <dbReference type="NCBI Taxonomy" id="1122208"/>
    <lineage>
        <taxon>Bacteria</taxon>
        <taxon>Pseudomonadati</taxon>
        <taxon>Bacteroidota</taxon>
        <taxon>Cytophagia</taxon>
        <taxon>Cytophagales</taxon>
        <taxon>Reichenbachiellaceae</taxon>
        <taxon>Marinoscillum</taxon>
    </lineage>
</organism>
<sequence>MKLLEQLIDIASPSGSEYHMRDFLVKYVKDHQSDWKVAPKILYGDELQDNLILVFGDPRTAIFAHMDTIGFTVRYQDQLVPIGGPDAETGYELVGKDAMGFVDCTLRVDDENQLFYDFPRAIATGTTLTWKPTLKLDGEYIEGPYMDNRLGIYNALKVAESLEHGVIVFSSFEEHGGGSVPLLVQYLAQHYPAVRQALISDITWVTEGVRHGEGVAISMRDRNIPRRKFLDRVLDLAAQSGIAYQLEVEGGGSSDGREVHHSPYPIDWLFIGAPEDQVHSPKERVHMKDLIAMISMYKYLMERL</sequence>
<accession>A0A3D9L3G2</accession>
<dbReference type="SUPFAM" id="SSF53187">
    <property type="entry name" value="Zn-dependent exopeptidases"/>
    <property type="match status" value="1"/>
</dbReference>
<dbReference type="InterPro" id="IPR051464">
    <property type="entry name" value="Peptidase_M42_aminopept"/>
</dbReference>
<comment type="caution">
    <text evidence="3">The sequence shown here is derived from an EMBL/GenBank/DDBJ whole genome shotgun (WGS) entry which is preliminary data.</text>
</comment>
<dbReference type="Pfam" id="PF05343">
    <property type="entry name" value="Peptidase_M42"/>
    <property type="match status" value="1"/>
</dbReference>
<evidence type="ECO:0000313" key="4">
    <source>
        <dbReference type="Proteomes" id="UP000256779"/>
    </source>
</evidence>
<dbReference type="OrthoDB" id="867380at2"/>
<dbReference type="RefSeq" id="WP_115867805.1">
    <property type="nucleotide sequence ID" value="NZ_QREG01000007.1"/>
</dbReference>
<dbReference type="PANTHER" id="PTHR32481">
    <property type="entry name" value="AMINOPEPTIDASE"/>
    <property type="match status" value="1"/>
</dbReference>
<keyword evidence="3" id="KW-0031">Aminopeptidase</keyword>
<evidence type="ECO:0000313" key="3">
    <source>
        <dbReference type="EMBL" id="RED99783.1"/>
    </source>
</evidence>
<dbReference type="AlphaFoldDB" id="A0A3D9L3G2"/>
<reference evidence="3 4" key="1">
    <citation type="submission" date="2018-07" db="EMBL/GenBank/DDBJ databases">
        <title>Genomic Encyclopedia of Type Strains, Phase IV (KMG-IV): sequencing the most valuable type-strain genomes for metagenomic binning, comparative biology and taxonomic classification.</title>
        <authorList>
            <person name="Goeker M."/>
        </authorList>
    </citation>
    <scope>NUCLEOTIDE SEQUENCE [LARGE SCALE GENOMIC DNA]</scope>
    <source>
        <strain evidence="3 4">DSM 4134</strain>
    </source>
</reference>
<name>A0A3D9L3G2_MARFU</name>
<protein>
    <submittedName>
        <fullName evidence="3">Putative aminopeptidase FrvX</fullName>
    </submittedName>
</protein>
<dbReference type="EMBL" id="QREG01000007">
    <property type="protein sequence ID" value="RED99783.1"/>
    <property type="molecule type" value="Genomic_DNA"/>
</dbReference>
<dbReference type="Proteomes" id="UP000256779">
    <property type="component" value="Unassembled WGS sequence"/>
</dbReference>
<dbReference type="GO" id="GO:0004177">
    <property type="term" value="F:aminopeptidase activity"/>
    <property type="evidence" value="ECO:0007669"/>
    <property type="project" value="UniProtKB-KW"/>
</dbReference>
<proteinExistence type="predicted"/>
<keyword evidence="4" id="KW-1185">Reference proteome</keyword>
<evidence type="ECO:0000256" key="2">
    <source>
        <dbReference type="ARBA" id="ARBA00022801"/>
    </source>
</evidence>
<dbReference type="Gene3D" id="3.40.630.10">
    <property type="entry name" value="Zn peptidases"/>
    <property type="match status" value="2"/>
</dbReference>